<comment type="similarity">
    <text evidence="3 12">Belongs to the binding-protein-dependent transport system permease family. CysTW subfamily.</text>
</comment>
<dbReference type="eggNOG" id="COG4149">
    <property type="taxonomic scope" value="Bacteria"/>
</dbReference>
<dbReference type="InterPro" id="IPR035906">
    <property type="entry name" value="MetI-like_sf"/>
</dbReference>
<evidence type="ECO:0000256" key="12">
    <source>
        <dbReference type="RuleBase" id="RU365097"/>
    </source>
</evidence>
<dbReference type="InParanoid" id="C7RBV7"/>
<evidence type="ECO:0000256" key="2">
    <source>
        <dbReference type="ARBA" id="ARBA00004429"/>
    </source>
</evidence>
<dbReference type="PROSITE" id="PS50928">
    <property type="entry name" value="ABC_TM1"/>
    <property type="match status" value="1"/>
</dbReference>
<keyword evidence="5" id="KW-1003">Cell membrane</keyword>
<comment type="subcellular location">
    <subcellularLocation>
        <location evidence="2 12">Cell inner membrane</location>
        <topology evidence="2 12">Multi-pass membrane protein</topology>
    </subcellularLocation>
    <subcellularLocation>
        <location evidence="11">Cell membrane</location>
        <topology evidence="11">Multi-pass membrane protein</topology>
    </subcellularLocation>
</comment>
<feature type="domain" description="ABC transmembrane type-1" evidence="13">
    <location>
        <begin position="11"/>
        <end position="215"/>
    </location>
</feature>
<proteinExistence type="inferred from homology"/>
<feature type="transmembrane region" description="Helical" evidence="11">
    <location>
        <begin position="46"/>
        <end position="70"/>
    </location>
</feature>
<evidence type="ECO:0000259" key="13">
    <source>
        <dbReference type="PROSITE" id="PS50928"/>
    </source>
</evidence>
<organism evidence="14 15">
    <name type="scientific">Kangiella koreensis (strain DSM 16069 / JCM 12317 / KCTC 12182 / SW-125)</name>
    <dbReference type="NCBI Taxonomy" id="523791"/>
    <lineage>
        <taxon>Bacteria</taxon>
        <taxon>Pseudomonadati</taxon>
        <taxon>Pseudomonadota</taxon>
        <taxon>Gammaproteobacteria</taxon>
        <taxon>Kangiellales</taxon>
        <taxon>Kangiellaceae</taxon>
        <taxon>Kangiella</taxon>
    </lineage>
</organism>
<name>C7RBV7_KANKD</name>
<feature type="transmembrane region" description="Helical" evidence="11">
    <location>
        <begin position="12"/>
        <end position="34"/>
    </location>
</feature>
<dbReference type="STRING" id="523791.Kkor_1336"/>
<sequence length="226" mass="24725">MDFFIIDWQPILLSLKLAFVTTIFLLLIGTPIAWKLSQSTGWIKHIVSIIVALPLVLPPTVIGFYLLILLSPNGWIGQLTEALGIGSLLFSFSGLVIGSIIYSLPFVVQPLHNAFEALGRKPIETAYSLGAKPLDTFFSVVVPLCRNSFITASILGFAHTMGEFGVILMIGGSIPGETKVASVAIYEQVEMLNYADAHKLAIIIVIISVLLMLISYRLNHRKRAES</sequence>
<evidence type="ECO:0000256" key="7">
    <source>
        <dbReference type="ARBA" id="ARBA00022519"/>
    </source>
</evidence>
<keyword evidence="6 12" id="KW-0500">Molybdenum</keyword>
<dbReference type="FunFam" id="1.10.3720.10:FF:000054">
    <property type="entry name" value="Molybdenum transport system permease"/>
    <property type="match status" value="1"/>
</dbReference>
<evidence type="ECO:0000313" key="15">
    <source>
        <dbReference type="Proteomes" id="UP000001231"/>
    </source>
</evidence>
<reference evidence="14 15" key="1">
    <citation type="journal article" date="2009" name="Stand. Genomic Sci.">
        <title>Complete genome sequence of Kangiella koreensis type strain (SW-125).</title>
        <authorList>
            <person name="Han C."/>
            <person name="Sikorski J."/>
            <person name="Lapidus A."/>
            <person name="Nolan M."/>
            <person name="Glavina Del Rio T."/>
            <person name="Tice H."/>
            <person name="Cheng J.F."/>
            <person name="Lucas S."/>
            <person name="Chen F."/>
            <person name="Copeland A."/>
            <person name="Ivanova N."/>
            <person name="Mavromatis K."/>
            <person name="Ovchinnikova G."/>
            <person name="Pati A."/>
            <person name="Bruce D."/>
            <person name="Goodwin L."/>
            <person name="Pitluck S."/>
            <person name="Chen A."/>
            <person name="Palaniappan K."/>
            <person name="Land M."/>
            <person name="Hauser L."/>
            <person name="Chang Y.J."/>
            <person name="Jeffries C.D."/>
            <person name="Chain P."/>
            <person name="Saunders E."/>
            <person name="Brettin T."/>
            <person name="Goker M."/>
            <person name="Tindall B.J."/>
            <person name="Bristow J."/>
            <person name="Eisen J.A."/>
            <person name="Markowitz V."/>
            <person name="Hugenholtz P."/>
            <person name="Kyrpides N.C."/>
            <person name="Klenk H.P."/>
            <person name="Detter J.C."/>
        </authorList>
    </citation>
    <scope>NUCLEOTIDE SEQUENCE [LARGE SCALE GENOMIC DNA]</scope>
    <source>
        <strain evidence="15">DSM 16069 / KCTC 12182 / SW-125</strain>
    </source>
</reference>
<evidence type="ECO:0000256" key="4">
    <source>
        <dbReference type="ARBA" id="ARBA00022448"/>
    </source>
</evidence>
<dbReference type="Pfam" id="PF00528">
    <property type="entry name" value="BPD_transp_1"/>
    <property type="match status" value="1"/>
</dbReference>
<accession>C7RBV7</accession>
<comment type="caution">
    <text evidence="12">Lacks conserved residue(s) required for the propagation of feature annotation.</text>
</comment>
<evidence type="ECO:0000256" key="8">
    <source>
        <dbReference type="ARBA" id="ARBA00022692"/>
    </source>
</evidence>
<keyword evidence="10 11" id="KW-0472">Membrane</keyword>
<keyword evidence="4 11" id="KW-0813">Transport</keyword>
<keyword evidence="15" id="KW-1185">Reference proteome</keyword>
<evidence type="ECO:0000313" key="14">
    <source>
        <dbReference type="EMBL" id="ACV26749.1"/>
    </source>
</evidence>
<dbReference type="Gene3D" id="1.10.3720.10">
    <property type="entry name" value="MetI-like"/>
    <property type="match status" value="1"/>
</dbReference>
<dbReference type="KEGG" id="kko:Kkor_1336"/>
<evidence type="ECO:0000256" key="9">
    <source>
        <dbReference type="ARBA" id="ARBA00022989"/>
    </source>
</evidence>
<dbReference type="PANTHER" id="PTHR30183:SF8">
    <property type="entry name" value="MOLYBDENUM TRANSPORT SYSTEM PERMEASE"/>
    <property type="match status" value="1"/>
</dbReference>
<feature type="transmembrane region" description="Helical" evidence="11">
    <location>
        <begin position="82"/>
        <end position="104"/>
    </location>
</feature>
<evidence type="ECO:0000256" key="5">
    <source>
        <dbReference type="ARBA" id="ARBA00022475"/>
    </source>
</evidence>
<protein>
    <recommendedName>
        <fullName evidence="12">Molybdenum transport system permease</fullName>
    </recommendedName>
</protein>
<evidence type="ECO:0000256" key="1">
    <source>
        <dbReference type="ARBA" id="ARBA00002949"/>
    </source>
</evidence>
<evidence type="ECO:0000256" key="10">
    <source>
        <dbReference type="ARBA" id="ARBA00023136"/>
    </source>
</evidence>
<keyword evidence="8 11" id="KW-0812">Transmembrane</keyword>
<evidence type="ECO:0000256" key="3">
    <source>
        <dbReference type="ARBA" id="ARBA00007069"/>
    </source>
</evidence>
<dbReference type="EMBL" id="CP001707">
    <property type="protein sequence ID" value="ACV26749.1"/>
    <property type="molecule type" value="Genomic_DNA"/>
</dbReference>
<evidence type="ECO:0000256" key="11">
    <source>
        <dbReference type="RuleBase" id="RU363032"/>
    </source>
</evidence>
<dbReference type="GO" id="GO:0005886">
    <property type="term" value="C:plasma membrane"/>
    <property type="evidence" value="ECO:0007669"/>
    <property type="project" value="UniProtKB-SubCell"/>
</dbReference>
<dbReference type="AlphaFoldDB" id="C7RBV7"/>
<dbReference type="PANTHER" id="PTHR30183">
    <property type="entry name" value="MOLYBDENUM TRANSPORT SYSTEM PERMEASE PROTEIN MODB"/>
    <property type="match status" value="1"/>
</dbReference>
<dbReference type="CDD" id="cd06261">
    <property type="entry name" value="TM_PBP2"/>
    <property type="match status" value="1"/>
</dbReference>
<dbReference type="InterPro" id="IPR000515">
    <property type="entry name" value="MetI-like"/>
</dbReference>
<dbReference type="NCBIfam" id="TIGR02141">
    <property type="entry name" value="modB_ABC"/>
    <property type="match status" value="1"/>
</dbReference>
<dbReference type="InterPro" id="IPR011867">
    <property type="entry name" value="ModB_ABC"/>
</dbReference>
<dbReference type="OrthoDB" id="9795403at2"/>
<feature type="transmembrane region" description="Helical" evidence="11">
    <location>
        <begin position="200"/>
        <end position="218"/>
    </location>
</feature>
<dbReference type="RefSeq" id="WP_012801263.1">
    <property type="nucleotide sequence ID" value="NC_013166.1"/>
</dbReference>
<dbReference type="GO" id="GO:0015098">
    <property type="term" value="F:molybdate ion transmembrane transporter activity"/>
    <property type="evidence" value="ECO:0007669"/>
    <property type="project" value="UniProtKB-UniRule"/>
</dbReference>
<keyword evidence="7 12" id="KW-0997">Cell inner membrane</keyword>
<dbReference type="Proteomes" id="UP000001231">
    <property type="component" value="Chromosome"/>
</dbReference>
<keyword evidence="9 11" id="KW-1133">Transmembrane helix</keyword>
<dbReference type="SUPFAM" id="SSF161098">
    <property type="entry name" value="MetI-like"/>
    <property type="match status" value="1"/>
</dbReference>
<comment type="function">
    <text evidence="1 12">Part of the binding-protein-dependent transport system for molybdenum; probably responsible for the translocation of the substrate across the membrane.</text>
</comment>
<dbReference type="HOGENOM" id="CLU_016047_14_3_6"/>
<evidence type="ECO:0000256" key="6">
    <source>
        <dbReference type="ARBA" id="ARBA00022505"/>
    </source>
</evidence>
<gene>
    <name evidence="14" type="ordered locus">Kkor_1336</name>
</gene>
<dbReference type="FunCoup" id="C7RBV7">
    <property type="interactions" value="158"/>
</dbReference>